<dbReference type="InterPro" id="IPR008207">
    <property type="entry name" value="Sig_transdc_His_kin_Hpt_dom"/>
</dbReference>
<keyword evidence="2" id="KW-0597">Phosphoprotein</keyword>
<dbReference type="Pfam" id="PF01627">
    <property type="entry name" value="Hpt"/>
    <property type="match status" value="1"/>
</dbReference>
<dbReference type="Proteomes" id="UP001427805">
    <property type="component" value="Unassembled WGS sequence"/>
</dbReference>
<dbReference type="InterPro" id="IPR036641">
    <property type="entry name" value="HPT_dom_sf"/>
</dbReference>
<evidence type="ECO:0000256" key="2">
    <source>
        <dbReference type="PROSITE-ProRule" id="PRU00110"/>
    </source>
</evidence>
<dbReference type="Gene3D" id="1.20.120.160">
    <property type="entry name" value="HPT domain"/>
    <property type="match status" value="1"/>
</dbReference>
<dbReference type="SUPFAM" id="SSF47226">
    <property type="entry name" value="Histidine-containing phosphotransfer domain, HPT domain"/>
    <property type="match status" value="1"/>
</dbReference>
<feature type="domain" description="HPt" evidence="3">
    <location>
        <begin position="4"/>
        <end position="95"/>
    </location>
</feature>
<dbReference type="EMBL" id="JBDIZK010000008">
    <property type="protein sequence ID" value="MEN3748244.1"/>
    <property type="molecule type" value="Genomic_DNA"/>
</dbReference>
<organism evidence="4 5">
    <name type="scientific">Sphingomonas rustica</name>
    <dbReference type="NCBI Taxonomy" id="3103142"/>
    <lineage>
        <taxon>Bacteria</taxon>
        <taxon>Pseudomonadati</taxon>
        <taxon>Pseudomonadota</taxon>
        <taxon>Alphaproteobacteria</taxon>
        <taxon>Sphingomonadales</taxon>
        <taxon>Sphingomonadaceae</taxon>
        <taxon>Sphingomonas</taxon>
    </lineage>
</organism>
<keyword evidence="1" id="KW-0902">Two-component regulatory system</keyword>
<dbReference type="PROSITE" id="PS50894">
    <property type="entry name" value="HPT"/>
    <property type="match status" value="1"/>
</dbReference>
<evidence type="ECO:0000313" key="4">
    <source>
        <dbReference type="EMBL" id="MEN3748244.1"/>
    </source>
</evidence>
<protein>
    <submittedName>
        <fullName evidence="4">Hpt domain-containing protein</fullName>
    </submittedName>
</protein>
<proteinExistence type="predicted"/>
<name>A0ABV0B9L1_9SPHN</name>
<evidence type="ECO:0000259" key="3">
    <source>
        <dbReference type="PROSITE" id="PS50894"/>
    </source>
</evidence>
<gene>
    <name evidence="4" type="ORF">TPR58_13795</name>
</gene>
<dbReference type="RefSeq" id="WP_346247263.1">
    <property type="nucleotide sequence ID" value="NZ_JBDIZK010000008.1"/>
</dbReference>
<keyword evidence="5" id="KW-1185">Reference proteome</keyword>
<comment type="caution">
    <text evidence="4">The sequence shown here is derived from an EMBL/GenBank/DDBJ whole genome shotgun (WGS) entry which is preliminary data.</text>
</comment>
<sequence length="95" mass="10383">MTSFEERLGAIRLRFIEQAGLDADAIERSLDEGAWKSVRDLGHGIAGRAGMFGFDDLTDSARQLERAIDGAQPTDHLHALARALIADLRGLPRPD</sequence>
<evidence type="ECO:0000256" key="1">
    <source>
        <dbReference type="ARBA" id="ARBA00023012"/>
    </source>
</evidence>
<accession>A0ABV0B9L1</accession>
<reference evidence="4 5" key="1">
    <citation type="submission" date="2024-05" db="EMBL/GenBank/DDBJ databases">
        <title>Sphingomonas sp. HF-S3 16S ribosomal RNA gene Genome sequencing and assembly.</title>
        <authorList>
            <person name="Lee H."/>
        </authorList>
    </citation>
    <scope>NUCLEOTIDE SEQUENCE [LARGE SCALE GENOMIC DNA]</scope>
    <source>
        <strain evidence="4 5">HF-S3</strain>
    </source>
</reference>
<evidence type="ECO:0000313" key="5">
    <source>
        <dbReference type="Proteomes" id="UP001427805"/>
    </source>
</evidence>
<feature type="modified residue" description="Phosphohistidine" evidence="2">
    <location>
        <position position="43"/>
    </location>
</feature>